<keyword evidence="2" id="KW-1185">Reference proteome</keyword>
<dbReference type="OrthoDB" id="7629271at2"/>
<evidence type="ECO:0000313" key="1">
    <source>
        <dbReference type="EMBL" id="SDM33272.1"/>
    </source>
</evidence>
<name>A0A1G9SCZ8_9PROT</name>
<evidence type="ECO:0000313" key="2">
    <source>
        <dbReference type="Proteomes" id="UP000199759"/>
    </source>
</evidence>
<dbReference type="STRING" id="144026.SAMN04488568_10955"/>
<dbReference type="RefSeq" id="WP_091769772.1">
    <property type="nucleotide sequence ID" value="NZ_FNHG01000009.1"/>
</dbReference>
<protein>
    <submittedName>
        <fullName evidence="1">Uncharacterized protein</fullName>
    </submittedName>
</protein>
<dbReference type="AlphaFoldDB" id="A0A1G9SCZ8"/>
<proteinExistence type="predicted"/>
<dbReference type="PROSITE" id="PS51257">
    <property type="entry name" value="PROKAR_LIPOPROTEIN"/>
    <property type="match status" value="1"/>
</dbReference>
<reference evidence="1 2" key="1">
    <citation type="submission" date="2016-10" db="EMBL/GenBank/DDBJ databases">
        <authorList>
            <person name="de Groot N.N."/>
        </authorList>
    </citation>
    <scope>NUCLEOTIDE SEQUENCE [LARGE SCALE GENOMIC DNA]</scope>
    <source>
        <strain evidence="1 2">DSM 16077</strain>
    </source>
</reference>
<sequence length="175" mass="20004">MARFGIVLAALILSGCFYSERPLITRRAAEFPIADGFYTHTPYLTDGTPFDQPMWRGEIRRRGVSYYSEVVDFPHENVRLRELSRGIYVAMKPDDDNWVYGLAWVYPNGIITYHQPSCAELAQSVLDDYDVTQTEGEAGYCRVNDWDRLSGIMLSYLEAVGEPRIDGVYRLVEAD</sequence>
<gene>
    <name evidence="1" type="ORF">SAMN04488568_10955</name>
</gene>
<organism evidence="1 2">
    <name type="scientific">Maricaulis salignorans</name>
    <dbReference type="NCBI Taxonomy" id="144026"/>
    <lineage>
        <taxon>Bacteria</taxon>
        <taxon>Pseudomonadati</taxon>
        <taxon>Pseudomonadota</taxon>
        <taxon>Alphaproteobacteria</taxon>
        <taxon>Maricaulales</taxon>
        <taxon>Maricaulaceae</taxon>
        <taxon>Maricaulis</taxon>
    </lineage>
</organism>
<accession>A0A1G9SCZ8</accession>
<dbReference type="EMBL" id="FNHG01000009">
    <property type="protein sequence ID" value="SDM33272.1"/>
    <property type="molecule type" value="Genomic_DNA"/>
</dbReference>
<dbReference type="Proteomes" id="UP000199759">
    <property type="component" value="Unassembled WGS sequence"/>
</dbReference>